<dbReference type="Proteomes" id="UP001063166">
    <property type="component" value="Unassembled WGS sequence"/>
</dbReference>
<comment type="caution">
    <text evidence="2">The sequence shown here is derived from an EMBL/GenBank/DDBJ whole genome shotgun (WGS) entry which is preliminary data.</text>
</comment>
<dbReference type="InterPro" id="IPR036047">
    <property type="entry name" value="F-box-like_dom_sf"/>
</dbReference>
<sequence>MSVSPPIDVGKLGCLCFASSASIRGTNGVNLVSGLVTSHRAELQFSRLLNADDLSDSPVQLLWLQTVMETTTSSQDPQPTKTSQQLQLLAFPDEILLAVLWFVPAWDLFTLATLSKKLHHLALAVYLELHGLPSDASGDLALDPKSLQGLPGLQIVLSQLTFRRLTCTFPTTQDAFLTSITGLRGLVKRLTRLEEVILEFNPIETASGSQELDPLSWTQPLERLMSGIASNGCTSVILRGGLTSEAWLQSHVPPSPPPPSPASPTTFLSKMRFSGTIAKKLKKLGNRSSCHVLLCVSERIAEDPITPSILNLDVSSAMFFFRILPEWTLRTLNSAPLTALSLHNIAYPDPSDWHIVLSSLTVPSLQIPQHRLLSHHLPHPLRPAQPPPSLRTLTIDDLFEHRTGDAWYPLGPETHAPGLKALIAPVRYIPQFLSCERIAPNLKQLTILAADVHRAGVPELARVWWHVLDRVAERAQGCTLRMDITLPYYDGFKHLLIEGDSAVPYLARTERLAGWLDCFSFLGELEILDGEGEHAVLGDEERRAFVHEMMPFFVRIAKVRLGGRSCGDLGIINSSVRV</sequence>
<evidence type="ECO:0000259" key="1">
    <source>
        <dbReference type="PROSITE" id="PS50181"/>
    </source>
</evidence>
<evidence type="ECO:0000313" key="2">
    <source>
        <dbReference type="EMBL" id="GLB35533.1"/>
    </source>
</evidence>
<reference evidence="2" key="1">
    <citation type="submission" date="2022-07" db="EMBL/GenBank/DDBJ databases">
        <title>The genome of Lyophyllum shimeji provides insight into the initial evolution of ectomycorrhizal fungal genome.</title>
        <authorList>
            <person name="Kobayashi Y."/>
            <person name="Shibata T."/>
            <person name="Hirakawa H."/>
            <person name="Shigenobu S."/>
            <person name="Nishiyama T."/>
            <person name="Yamada A."/>
            <person name="Hasebe M."/>
            <person name="Kawaguchi M."/>
        </authorList>
    </citation>
    <scope>NUCLEOTIDE SEQUENCE</scope>
    <source>
        <strain evidence="2">AT787</strain>
    </source>
</reference>
<dbReference type="EMBL" id="BRPK01000002">
    <property type="protein sequence ID" value="GLB35533.1"/>
    <property type="molecule type" value="Genomic_DNA"/>
</dbReference>
<evidence type="ECO:0000313" key="3">
    <source>
        <dbReference type="Proteomes" id="UP001063166"/>
    </source>
</evidence>
<dbReference type="PROSITE" id="PS50181">
    <property type="entry name" value="FBOX"/>
    <property type="match status" value="1"/>
</dbReference>
<protein>
    <recommendedName>
        <fullName evidence="1">F-box domain-containing protein</fullName>
    </recommendedName>
</protein>
<feature type="domain" description="F-box" evidence="1">
    <location>
        <begin position="85"/>
        <end position="129"/>
    </location>
</feature>
<keyword evidence="3" id="KW-1185">Reference proteome</keyword>
<dbReference type="OrthoDB" id="2635672at2759"/>
<gene>
    <name evidence="2" type="ORF">LshimejAT787_0210980</name>
</gene>
<dbReference type="AlphaFoldDB" id="A0A9P3PGJ3"/>
<name>A0A9P3PGJ3_LYOSH</name>
<organism evidence="2 3">
    <name type="scientific">Lyophyllum shimeji</name>
    <name type="common">Hon-shimeji</name>
    <name type="synonym">Tricholoma shimeji</name>
    <dbReference type="NCBI Taxonomy" id="47721"/>
    <lineage>
        <taxon>Eukaryota</taxon>
        <taxon>Fungi</taxon>
        <taxon>Dikarya</taxon>
        <taxon>Basidiomycota</taxon>
        <taxon>Agaricomycotina</taxon>
        <taxon>Agaricomycetes</taxon>
        <taxon>Agaricomycetidae</taxon>
        <taxon>Agaricales</taxon>
        <taxon>Tricholomatineae</taxon>
        <taxon>Lyophyllaceae</taxon>
        <taxon>Lyophyllum</taxon>
    </lineage>
</organism>
<accession>A0A9P3PGJ3</accession>
<dbReference type="CDD" id="cd09917">
    <property type="entry name" value="F-box_SF"/>
    <property type="match status" value="1"/>
</dbReference>
<dbReference type="SUPFAM" id="SSF81383">
    <property type="entry name" value="F-box domain"/>
    <property type="match status" value="1"/>
</dbReference>
<dbReference type="InterPro" id="IPR001810">
    <property type="entry name" value="F-box_dom"/>
</dbReference>
<proteinExistence type="predicted"/>